<dbReference type="PANTHER" id="PTHR45790">
    <property type="entry name" value="SIROHEME SYNTHASE-RELATED"/>
    <property type="match status" value="1"/>
</dbReference>
<dbReference type="EC" id="2.1.1.107" evidence="1"/>
<keyword evidence="2 6" id="KW-0489">Methyltransferase</keyword>
<dbReference type="InterPro" id="IPR014776">
    <property type="entry name" value="4pyrrole_Mease_sub2"/>
</dbReference>
<dbReference type="PANTHER" id="PTHR45790:SF3">
    <property type="entry name" value="S-ADENOSYL-L-METHIONINE-DEPENDENT UROPORPHYRINOGEN III METHYLTRANSFERASE, CHLOROPLASTIC"/>
    <property type="match status" value="1"/>
</dbReference>
<dbReference type="SUPFAM" id="SSF53790">
    <property type="entry name" value="Tetrapyrrole methylase"/>
    <property type="match status" value="1"/>
</dbReference>
<keyword evidence="9" id="KW-1185">Reference proteome</keyword>
<dbReference type="Gene3D" id="3.30.950.10">
    <property type="entry name" value="Methyltransferase, Cobalt-precorrin-4 Transmethylase, Domain 2"/>
    <property type="match status" value="1"/>
</dbReference>
<reference evidence="8 9" key="1">
    <citation type="journal article" date="2013" name="Genome Announc.">
        <title>Whole Genome Sequencing of Thermus oshimai JL-2 and Thermus thermophilus JL-18, Incomplete Denitrifiers from the United States Great Basin.</title>
        <authorList>
            <person name="Murugapiran S.K."/>
            <person name="Huntemann M."/>
            <person name="Wei C.L."/>
            <person name="Han J."/>
            <person name="Detter J.C."/>
            <person name="Han C.S."/>
            <person name="Erkkila T.H."/>
            <person name="Teshima H."/>
            <person name="Chen A."/>
            <person name="Kyrpides N."/>
            <person name="Mavrommatis K."/>
            <person name="Markowitz V."/>
            <person name="Szeto E."/>
            <person name="Ivanova N."/>
            <person name="Pagani I."/>
            <person name="Lam J."/>
            <person name="McDonald A.I."/>
            <person name="Dodsworth J.A."/>
            <person name="Pati A."/>
            <person name="Goodwin L."/>
            <person name="Peters L."/>
            <person name="Pitluck S."/>
            <person name="Woyke T."/>
            <person name="Hedlund B.P."/>
        </authorList>
    </citation>
    <scope>NUCLEOTIDE SEQUENCE</scope>
    <source>
        <strain evidence="8 9">JL-2</strain>
        <plasmid evidence="8">pTHEOS01</plasmid>
    </source>
</reference>
<protein>
    <recommendedName>
        <fullName evidence="1">uroporphyrinogen-III C-methyltransferase</fullName>
        <ecNumber evidence="1">2.1.1.107</ecNumber>
    </recommendedName>
</protein>
<dbReference type="CDD" id="cd11642">
    <property type="entry name" value="SUMT"/>
    <property type="match status" value="1"/>
</dbReference>
<keyword evidence="4" id="KW-0949">S-adenosyl-L-methionine</keyword>
<dbReference type="PATRIC" id="fig|751945.3.peg.2244"/>
<evidence type="ECO:0000313" key="9">
    <source>
        <dbReference type="Proteomes" id="UP000000211"/>
    </source>
</evidence>
<keyword evidence="5" id="KW-0627">Porphyrin biosynthesis</keyword>
<gene>
    <name evidence="8" type="ORF">Theos_2303</name>
</gene>
<keyword evidence="8" id="KW-0614">Plasmid</keyword>
<organism evidence="8 9">
    <name type="scientific">Thermus oshimai JL-2</name>
    <dbReference type="NCBI Taxonomy" id="751945"/>
    <lineage>
        <taxon>Bacteria</taxon>
        <taxon>Thermotogati</taxon>
        <taxon>Deinococcota</taxon>
        <taxon>Deinococci</taxon>
        <taxon>Thermales</taxon>
        <taxon>Thermaceae</taxon>
        <taxon>Thermus</taxon>
    </lineage>
</organism>
<dbReference type="EMBL" id="CP003250">
    <property type="protein sequence ID" value="AFV77292.1"/>
    <property type="molecule type" value="Genomic_DNA"/>
</dbReference>
<geneLocation type="plasmid" evidence="8 9">
    <name>pTHEOS01</name>
</geneLocation>
<evidence type="ECO:0000256" key="5">
    <source>
        <dbReference type="ARBA" id="ARBA00023244"/>
    </source>
</evidence>
<comment type="similarity">
    <text evidence="6">Belongs to the precorrin methyltransferase family.</text>
</comment>
<dbReference type="GO" id="GO:0004851">
    <property type="term" value="F:uroporphyrin-III C-methyltransferase activity"/>
    <property type="evidence" value="ECO:0007669"/>
    <property type="project" value="UniProtKB-EC"/>
</dbReference>
<dbReference type="PROSITE" id="PS00839">
    <property type="entry name" value="SUMT_1"/>
    <property type="match status" value="1"/>
</dbReference>
<evidence type="ECO:0000256" key="1">
    <source>
        <dbReference type="ARBA" id="ARBA00012162"/>
    </source>
</evidence>
<dbReference type="NCBIfam" id="NF004790">
    <property type="entry name" value="PRK06136.1"/>
    <property type="match status" value="1"/>
</dbReference>
<dbReference type="InterPro" id="IPR006366">
    <property type="entry name" value="CobA/CysG_C"/>
</dbReference>
<evidence type="ECO:0000313" key="8">
    <source>
        <dbReference type="EMBL" id="AFV77292.1"/>
    </source>
</evidence>
<dbReference type="RefSeq" id="WP_015065289.1">
    <property type="nucleotide sequence ID" value="NC_019387.1"/>
</dbReference>
<dbReference type="NCBIfam" id="TIGR01469">
    <property type="entry name" value="cobA_cysG_Cterm"/>
    <property type="match status" value="1"/>
</dbReference>
<dbReference type="KEGG" id="tos:Theos_2303"/>
<dbReference type="InterPro" id="IPR000878">
    <property type="entry name" value="4pyrrol_Mease"/>
</dbReference>
<dbReference type="AlphaFoldDB" id="K7RLQ3"/>
<dbReference type="InterPro" id="IPR050161">
    <property type="entry name" value="Siro_Cobalamin_biosynth"/>
</dbReference>
<dbReference type="InterPro" id="IPR014777">
    <property type="entry name" value="4pyrrole_Mease_sub1"/>
</dbReference>
<evidence type="ECO:0000256" key="3">
    <source>
        <dbReference type="ARBA" id="ARBA00022679"/>
    </source>
</evidence>
<dbReference type="Gene3D" id="3.40.1010.10">
    <property type="entry name" value="Cobalt-precorrin-4 Transmethylase, Domain 1"/>
    <property type="match status" value="1"/>
</dbReference>
<proteinExistence type="inferred from homology"/>
<dbReference type="GO" id="GO:0019354">
    <property type="term" value="P:siroheme biosynthetic process"/>
    <property type="evidence" value="ECO:0007669"/>
    <property type="project" value="InterPro"/>
</dbReference>
<sequence length="240" mass="25796">MGRVYLVGAGPGDPELLTLKAHRLLKEAPVVLHDRLVDERILELVRGKRVDVGKEEGEGEKQEAIHRLLLRYARAYPLVVRLKGGDPFVFGRGGEELRFLLAHGVPCEVVPGVTSALASGVPLTHRGLAHGFAVVSGVLEGGGYPDLAPFARVPTLVVLMGAGRRAWIARELIRLGRSPLEPCLFVEQASTPKERRLRATLGEVAEGKVAVRPPALFLVGAVVGAFEPLVERLKALEVAG</sequence>
<evidence type="ECO:0000259" key="7">
    <source>
        <dbReference type="Pfam" id="PF00590"/>
    </source>
</evidence>
<feature type="domain" description="Tetrapyrrole methylase" evidence="7">
    <location>
        <begin position="3"/>
        <end position="204"/>
    </location>
</feature>
<dbReference type="GO" id="GO:0032259">
    <property type="term" value="P:methylation"/>
    <property type="evidence" value="ECO:0007669"/>
    <property type="project" value="UniProtKB-KW"/>
</dbReference>
<dbReference type="PROSITE" id="PS00840">
    <property type="entry name" value="SUMT_2"/>
    <property type="match status" value="1"/>
</dbReference>
<dbReference type="Pfam" id="PF00590">
    <property type="entry name" value="TP_methylase"/>
    <property type="match status" value="1"/>
</dbReference>
<dbReference type="InterPro" id="IPR035996">
    <property type="entry name" value="4pyrrol_Methylase_sf"/>
</dbReference>
<dbReference type="OrthoDB" id="9815856at2"/>
<evidence type="ECO:0000256" key="4">
    <source>
        <dbReference type="ARBA" id="ARBA00022691"/>
    </source>
</evidence>
<accession>K7RLQ3</accession>
<dbReference type="InterPro" id="IPR003043">
    <property type="entry name" value="Uropor_MeTrfase_CS"/>
</dbReference>
<dbReference type="Proteomes" id="UP000000211">
    <property type="component" value="Plasmid pTHEOS01"/>
</dbReference>
<name>K7RLQ3_THEOS</name>
<keyword evidence="3 6" id="KW-0808">Transferase</keyword>
<evidence type="ECO:0000256" key="2">
    <source>
        <dbReference type="ARBA" id="ARBA00022603"/>
    </source>
</evidence>
<dbReference type="FunFam" id="3.40.1010.10:FF:000001">
    <property type="entry name" value="Siroheme synthase"/>
    <property type="match status" value="1"/>
</dbReference>
<dbReference type="HOGENOM" id="CLU_011276_7_0_0"/>
<evidence type="ECO:0000256" key="6">
    <source>
        <dbReference type="RuleBase" id="RU003960"/>
    </source>
</evidence>